<feature type="domain" description="PLAT" evidence="5">
    <location>
        <begin position="941"/>
        <end position="1059"/>
    </location>
</feature>
<comment type="caution">
    <text evidence="2">Lacks conserved residue(s) required for the propagation of feature annotation.</text>
</comment>
<dbReference type="PROSITE" id="PS50095">
    <property type="entry name" value="PLAT"/>
    <property type="match status" value="4"/>
</dbReference>
<dbReference type="Proteomes" id="UP000663828">
    <property type="component" value="Unassembled WGS sequence"/>
</dbReference>
<dbReference type="Gene3D" id="3.30.70.141">
    <property type="entry name" value="Nucleoside diphosphate kinase-like domain"/>
    <property type="match status" value="3"/>
</dbReference>
<dbReference type="SUPFAM" id="SSF49723">
    <property type="entry name" value="Lipase/lipooxygenase domain (PLAT/LH2 domain)"/>
    <property type="match status" value="3"/>
</dbReference>
<comment type="similarity">
    <text evidence="1 3">Belongs to the NDK family.</text>
</comment>
<dbReference type="InterPro" id="IPR034907">
    <property type="entry name" value="NDK-like_dom"/>
</dbReference>
<dbReference type="GO" id="GO:0005929">
    <property type="term" value="C:cilium"/>
    <property type="evidence" value="ECO:0007669"/>
    <property type="project" value="TreeGrafter"/>
</dbReference>
<keyword evidence="7" id="KW-1185">Reference proteome</keyword>
<evidence type="ECO:0000313" key="6">
    <source>
        <dbReference type="EMBL" id="CAF0965112.1"/>
    </source>
</evidence>
<evidence type="ECO:0000256" key="4">
    <source>
        <dbReference type="SAM" id="MobiDB-lite"/>
    </source>
</evidence>
<dbReference type="GO" id="GO:1902176">
    <property type="term" value="P:negative regulation of oxidative stress-induced intrinsic apoptotic signaling pathway"/>
    <property type="evidence" value="ECO:0007669"/>
    <property type="project" value="TreeGrafter"/>
</dbReference>
<dbReference type="GO" id="GO:0003341">
    <property type="term" value="P:cilium movement"/>
    <property type="evidence" value="ECO:0007669"/>
    <property type="project" value="TreeGrafter"/>
</dbReference>
<dbReference type="Pfam" id="PF01477">
    <property type="entry name" value="PLAT"/>
    <property type="match status" value="3"/>
</dbReference>
<evidence type="ECO:0000259" key="5">
    <source>
        <dbReference type="PROSITE" id="PS50095"/>
    </source>
</evidence>
<dbReference type="InterPro" id="IPR001024">
    <property type="entry name" value="PLAT/LH2_dom"/>
</dbReference>
<feature type="region of interest" description="Disordered" evidence="4">
    <location>
        <begin position="1"/>
        <end position="21"/>
    </location>
</feature>
<dbReference type="PANTHER" id="PTHR46161">
    <property type="entry name" value="NUCLEOSIDE DIPHOSPHATE KINASE"/>
    <property type="match status" value="1"/>
</dbReference>
<dbReference type="InterPro" id="IPR036850">
    <property type="entry name" value="NDK-like_dom_sf"/>
</dbReference>
<protein>
    <recommendedName>
        <fullName evidence="5">PLAT domain-containing protein</fullName>
    </recommendedName>
</protein>
<dbReference type="InterPro" id="IPR036392">
    <property type="entry name" value="PLAT/LH2_dom_sf"/>
</dbReference>
<sequence length="1403" mass="161479">MSVKTISFPLNDKTSKSKQPITSHLSLNYQRQHRTQALHHTHSLTQSSSTSDAFCPLVSTPNTGSSQPRPYHLNDFANNHLFLAKRKIAEAFHSPSNRNVQSTNDLLYLFDQPESKSKRRNVTKSKRRDNSMNKSSSNDHHIQLSVLNLRVSPPYSLTQNRQQLSSGLIRPFELWSDWAGPTVVLEDVFVKLKRTLSHTEYLTFYSANCENNDVLKRYRGYCEPLLLFFGVFITEIYNQHQINVPVVEKAIDEQLTKEYQVIKGNRKREAFNESVLTKYSEYNNAQQITRSSIRGSLSGEPRLYRNDSSSLRSLLIKTAEKIDQDHWISSESYRISVALFVIKPDLLAGGKKDEILDQLRNKRFTIHTSVDKLLSDEEMIKIFKPDIDIIHEFNRFMSSGPSTYAIVSKGHTGRSTFDDLGSIIGPHDPDLAKANQPDSFTAVYGTDSIMNGFHSSANMEEALKEVQIVFPDYQYPTVTGKSIDEYVYKTATLCLLGPAQVQTKKDTIIQIIIQHGFEIRYERLYLFRPDEVETLYIKHRNEEFYKALIDAYTTGPCLLLYIAKENCVSDFNEFLGPFSREEFSTMPGTLRHDFDEPNISVTTIHGSENMIDARKELEQFFPYQQTLTIIKPGLTTSQKDDILKRLKSNDFVIMAKETRRLTKETLTQFYARHQGLPWFNDFIQYMSSDTCEILILARENAVQGLRDIMGPVDPVRAKTDAPDSIRAIYGLDIMRNGLHASSNNKHAREEIRLLFPDYEFLKTKPNPFQSNVLSTDATVLNTLTISNDNNLYHLEPHEIMYEFVVYTYQNESKNEDSAVFITLIGKESETKKFLLQFADNTIHPLQSNQTDIFYFLDRDVNIPKSIRLSHDGRGFPKNWILANVEVTMTNRSKTYRFDINELIDEEKTKVTYSVTDSRGILFDIVVDFENIFADFEPMNQGNCAIIIQTGGAKYANTFADCSILLSGSEGVYAFPLHKSLTNRVPFQNHYRDIFLVEVDEQLKQIEYAVLEHNNENSAPAWFVDFVVVKLLNYQQEYFFSVNRWLSIDYLDGKTKITLSTNDDKVSYDENLLNNRSNLIRYEIHLVTGSMPNAATNCPVWLTINGTRGSIIDKYLEIAEDELYPFEPDNEDLFVLYDADIGDIDKMIIGHESISPEQGWFVQSISIDVPSKQFHSEKFKINKWLNSKRTDAVPLVEIQVRKPVKWNRNIKQQRTAIPQAISNATLVSTHEYESSYCIYILTEDLQSDLNKPCIFIDLIMNEITSTGYMRLKSEGTIRESLHSNVLGKFQADGKRIEKIASIRLLMRAPDRITCWLPRYILIQITETQEIFPFQNSKWLHHSNSDRFQAITLHISETMIQTSNTSIPSLPLNDLQGQLNQIKQRYMNETRNTIVDRQSVESNKD</sequence>
<feature type="domain" description="PLAT" evidence="5">
    <location>
        <begin position="1079"/>
        <end position="1198"/>
    </location>
</feature>
<evidence type="ECO:0000313" key="7">
    <source>
        <dbReference type="Proteomes" id="UP000663828"/>
    </source>
</evidence>
<name>A0A814E2B8_ADIRI</name>
<reference evidence="6" key="1">
    <citation type="submission" date="2021-02" db="EMBL/GenBank/DDBJ databases">
        <authorList>
            <person name="Nowell W R."/>
        </authorList>
    </citation>
    <scope>NUCLEOTIDE SEQUENCE</scope>
</reference>
<dbReference type="SUPFAM" id="SSF54919">
    <property type="entry name" value="Nucleoside diphosphate kinase, NDK"/>
    <property type="match status" value="3"/>
</dbReference>
<dbReference type="CDD" id="cd04416">
    <property type="entry name" value="NDPk_TX"/>
    <property type="match status" value="1"/>
</dbReference>
<feature type="domain" description="PLAT" evidence="5">
    <location>
        <begin position="799"/>
        <end position="917"/>
    </location>
</feature>
<dbReference type="EMBL" id="CAJNOR010000623">
    <property type="protein sequence ID" value="CAF0965112.1"/>
    <property type="molecule type" value="Genomic_DNA"/>
</dbReference>
<accession>A0A814E2B8</accession>
<feature type="domain" description="PLAT" evidence="5">
    <location>
        <begin position="1233"/>
        <end position="1352"/>
    </location>
</feature>
<evidence type="ECO:0000256" key="2">
    <source>
        <dbReference type="PROSITE-ProRule" id="PRU00152"/>
    </source>
</evidence>
<dbReference type="Pfam" id="PF00334">
    <property type="entry name" value="NDK"/>
    <property type="match status" value="3"/>
</dbReference>
<dbReference type="Gene3D" id="2.60.60.20">
    <property type="entry name" value="PLAT/LH2 domain"/>
    <property type="match status" value="3"/>
</dbReference>
<gene>
    <name evidence="6" type="ORF">XAT740_LOCUS11364</name>
</gene>
<dbReference type="SMART" id="SM00562">
    <property type="entry name" value="NDK"/>
    <property type="match status" value="3"/>
</dbReference>
<dbReference type="PANTHER" id="PTHR46161:SF1">
    <property type="entry name" value="NUCLEOSIDE DIPHOSPHATE KINASE HOMOLOG 5"/>
    <property type="match status" value="1"/>
</dbReference>
<organism evidence="6 7">
    <name type="scientific">Adineta ricciae</name>
    <name type="common">Rotifer</name>
    <dbReference type="NCBI Taxonomy" id="249248"/>
    <lineage>
        <taxon>Eukaryota</taxon>
        <taxon>Metazoa</taxon>
        <taxon>Spiralia</taxon>
        <taxon>Gnathifera</taxon>
        <taxon>Rotifera</taxon>
        <taxon>Eurotatoria</taxon>
        <taxon>Bdelloidea</taxon>
        <taxon>Adinetida</taxon>
        <taxon>Adinetidae</taxon>
        <taxon>Adineta</taxon>
    </lineage>
</organism>
<feature type="region of interest" description="Disordered" evidence="4">
    <location>
        <begin position="115"/>
        <end position="139"/>
    </location>
</feature>
<dbReference type="PROSITE" id="PS51374">
    <property type="entry name" value="NDPK_LIKE"/>
    <property type="match status" value="2"/>
</dbReference>
<comment type="caution">
    <text evidence="6">The sequence shown here is derived from an EMBL/GenBank/DDBJ whole genome shotgun (WGS) entry which is preliminary data.</text>
</comment>
<feature type="compositionally biased region" description="Basic residues" evidence="4">
    <location>
        <begin position="117"/>
        <end position="127"/>
    </location>
</feature>
<evidence type="ECO:0000256" key="1">
    <source>
        <dbReference type="ARBA" id="ARBA00008142"/>
    </source>
</evidence>
<proteinExistence type="inferred from homology"/>
<evidence type="ECO:0000256" key="3">
    <source>
        <dbReference type="PROSITE-ProRule" id="PRU00706"/>
    </source>
</evidence>